<proteinExistence type="predicted"/>
<protein>
    <submittedName>
        <fullName evidence="1">Uncharacterized protein</fullName>
    </submittedName>
</protein>
<dbReference type="Proteomes" id="UP000230066">
    <property type="component" value="Unassembled WGS sequence"/>
</dbReference>
<evidence type="ECO:0000313" key="1">
    <source>
        <dbReference type="EMBL" id="THD24875.1"/>
    </source>
</evidence>
<reference evidence="1" key="1">
    <citation type="submission" date="2019-03" db="EMBL/GenBank/DDBJ databases">
        <title>Improved annotation for the trematode Fasciola hepatica.</title>
        <authorList>
            <person name="Choi Y.-J."/>
            <person name="Martin J."/>
            <person name="Mitreva M."/>
        </authorList>
    </citation>
    <scope>NUCLEOTIDE SEQUENCE [LARGE SCALE GENOMIC DNA]</scope>
</reference>
<dbReference type="EMBL" id="JXXN02001387">
    <property type="protein sequence ID" value="THD24875.1"/>
    <property type="molecule type" value="Genomic_DNA"/>
</dbReference>
<name>A0A4E0RDZ0_FASHE</name>
<comment type="caution">
    <text evidence="1">The sequence shown here is derived from an EMBL/GenBank/DDBJ whole genome shotgun (WGS) entry which is preliminary data.</text>
</comment>
<keyword evidence="2" id="KW-1185">Reference proteome</keyword>
<organism evidence="1 2">
    <name type="scientific">Fasciola hepatica</name>
    <name type="common">Liver fluke</name>
    <dbReference type="NCBI Taxonomy" id="6192"/>
    <lineage>
        <taxon>Eukaryota</taxon>
        <taxon>Metazoa</taxon>
        <taxon>Spiralia</taxon>
        <taxon>Lophotrochozoa</taxon>
        <taxon>Platyhelminthes</taxon>
        <taxon>Trematoda</taxon>
        <taxon>Digenea</taxon>
        <taxon>Plagiorchiida</taxon>
        <taxon>Echinostomata</taxon>
        <taxon>Echinostomatoidea</taxon>
        <taxon>Fasciolidae</taxon>
        <taxon>Fasciola</taxon>
    </lineage>
</organism>
<dbReference type="AlphaFoldDB" id="A0A4E0RDZ0"/>
<evidence type="ECO:0000313" key="2">
    <source>
        <dbReference type="Proteomes" id="UP000230066"/>
    </source>
</evidence>
<accession>A0A4E0RDZ0</accession>
<gene>
    <name evidence="1" type="ORF">D915_004316</name>
</gene>
<sequence length="111" mass="12780">MTQMESWAFWLSRGAMSEILFNTVKENLTWFEKKQLLVYDGTADPDRCWTMCYPNVDGRTRCGYGGENRNIYCVKVDMKDADLRALGRVRAEVGAVWDDVDTEQVSLLILT</sequence>